<name>A0A9J6DWY1_RHIMP</name>
<feature type="compositionally biased region" description="Polar residues" evidence="1">
    <location>
        <begin position="579"/>
        <end position="590"/>
    </location>
</feature>
<feature type="region of interest" description="Disordered" evidence="1">
    <location>
        <begin position="65"/>
        <end position="132"/>
    </location>
</feature>
<feature type="compositionally biased region" description="Polar residues" evidence="1">
    <location>
        <begin position="552"/>
        <end position="570"/>
    </location>
</feature>
<proteinExistence type="predicted"/>
<feature type="region of interest" description="Disordered" evidence="1">
    <location>
        <begin position="164"/>
        <end position="206"/>
    </location>
</feature>
<feature type="region of interest" description="Disordered" evidence="1">
    <location>
        <begin position="440"/>
        <end position="590"/>
    </location>
</feature>
<evidence type="ECO:0000256" key="1">
    <source>
        <dbReference type="SAM" id="MobiDB-lite"/>
    </source>
</evidence>
<feature type="compositionally biased region" description="Polar residues" evidence="1">
    <location>
        <begin position="122"/>
        <end position="132"/>
    </location>
</feature>
<reference evidence="2" key="1">
    <citation type="journal article" date="2020" name="Cell">
        <title>Large-Scale Comparative Analyses of Tick Genomes Elucidate Their Genetic Diversity and Vector Capacities.</title>
        <authorList>
            <consortium name="Tick Genome and Microbiome Consortium (TIGMIC)"/>
            <person name="Jia N."/>
            <person name="Wang J."/>
            <person name="Shi W."/>
            <person name="Du L."/>
            <person name="Sun Y."/>
            <person name="Zhan W."/>
            <person name="Jiang J.F."/>
            <person name="Wang Q."/>
            <person name="Zhang B."/>
            <person name="Ji P."/>
            <person name="Bell-Sakyi L."/>
            <person name="Cui X.M."/>
            <person name="Yuan T.T."/>
            <person name="Jiang B.G."/>
            <person name="Yang W.F."/>
            <person name="Lam T.T."/>
            <person name="Chang Q.C."/>
            <person name="Ding S.J."/>
            <person name="Wang X.J."/>
            <person name="Zhu J.G."/>
            <person name="Ruan X.D."/>
            <person name="Zhao L."/>
            <person name="Wei J.T."/>
            <person name="Ye R.Z."/>
            <person name="Que T.C."/>
            <person name="Du C.H."/>
            <person name="Zhou Y.H."/>
            <person name="Cheng J.X."/>
            <person name="Dai P.F."/>
            <person name="Guo W.B."/>
            <person name="Han X.H."/>
            <person name="Huang E.J."/>
            <person name="Li L.F."/>
            <person name="Wei W."/>
            <person name="Gao Y.C."/>
            <person name="Liu J.Z."/>
            <person name="Shao H.Z."/>
            <person name="Wang X."/>
            <person name="Wang C.C."/>
            <person name="Yang T.C."/>
            <person name="Huo Q.B."/>
            <person name="Li W."/>
            <person name="Chen H.Y."/>
            <person name="Chen S.E."/>
            <person name="Zhou L.G."/>
            <person name="Ni X.B."/>
            <person name="Tian J.H."/>
            <person name="Sheng Y."/>
            <person name="Liu T."/>
            <person name="Pan Y.S."/>
            <person name="Xia L.Y."/>
            <person name="Li J."/>
            <person name="Zhao F."/>
            <person name="Cao W.C."/>
        </authorList>
    </citation>
    <scope>NUCLEOTIDE SEQUENCE</scope>
    <source>
        <strain evidence="2">Rmic-2018</strain>
    </source>
</reference>
<feature type="compositionally biased region" description="Low complexity" evidence="1">
    <location>
        <begin position="84"/>
        <end position="106"/>
    </location>
</feature>
<feature type="compositionally biased region" description="Basic and acidic residues" evidence="1">
    <location>
        <begin position="515"/>
        <end position="528"/>
    </location>
</feature>
<reference evidence="2" key="2">
    <citation type="submission" date="2021-09" db="EMBL/GenBank/DDBJ databases">
        <authorList>
            <person name="Jia N."/>
            <person name="Wang J."/>
            <person name="Shi W."/>
            <person name="Du L."/>
            <person name="Sun Y."/>
            <person name="Zhan W."/>
            <person name="Jiang J."/>
            <person name="Wang Q."/>
            <person name="Zhang B."/>
            <person name="Ji P."/>
            <person name="Sakyi L.B."/>
            <person name="Cui X."/>
            <person name="Yuan T."/>
            <person name="Jiang B."/>
            <person name="Yang W."/>
            <person name="Lam T.T.-Y."/>
            <person name="Chang Q."/>
            <person name="Ding S."/>
            <person name="Wang X."/>
            <person name="Zhu J."/>
            <person name="Ruan X."/>
            <person name="Zhao L."/>
            <person name="Wei J."/>
            <person name="Que T."/>
            <person name="Du C."/>
            <person name="Cheng J."/>
            <person name="Dai P."/>
            <person name="Han X."/>
            <person name="Huang E."/>
            <person name="Gao Y."/>
            <person name="Liu J."/>
            <person name="Shao H."/>
            <person name="Ye R."/>
            <person name="Li L."/>
            <person name="Wei W."/>
            <person name="Wang X."/>
            <person name="Wang C."/>
            <person name="Huo Q."/>
            <person name="Li W."/>
            <person name="Guo W."/>
            <person name="Chen H."/>
            <person name="Chen S."/>
            <person name="Zhou L."/>
            <person name="Zhou L."/>
            <person name="Ni X."/>
            <person name="Tian J."/>
            <person name="Zhou Y."/>
            <person name="Sheng Y."/>
            <person name="Liu T."/>
            <person name="Pan Y."/>
            <person name="Xia L."/>
            <person name="Li J."/>
            <person name="Zhao F."/>
            <person name="Cao W."/>
        </authorList>
    </citation>
    <scope>NUCLEOTIDE SEQUENCE</scope>
    <source>
        <strain evidence="2">Rmic-2018</strain>
        <tissue evidence="2">Larvae</tissue>
    </source>
</reference>
<comment type="caution">
    <text evidence="2">The sequence shown here is derived from an EMBL/GenBank/DDBJ whole genome shotgun (WGS) entry which is preliminary data.</text>
</comment>
<evidence type="ECO:0000313" key="3">
    <source>
        <dbReference type="Proteomes" id="UP000821866"/>
    </source>
</evidence>
<organism evidence="2 3">
    <name type="scientific">Rhipicephalus microplus</name>
    <name type="common">Cattle tick</name>
    <name type="synonym">Boophilus microplus</name>
    <dbReference type="NCBI Taxonomy" id="6941"/>
    <lineage>
        <taxon>Eukaryota</taxon>
        <taxon>Metazoa</taxon>
        <taxon>Ecdysozoa</taxon>
        <taxon>Arthropoda</taxon>
        <taxon>Chelicerata</taxon>
        <taxon>Arachnida</taxon>
        <taxon>Acari</taxon>
        <taxon>Parasitiformes</taxon>
        <taxon>Ixodida</taxon>
        <taxon>Ixodoidea</taxon>
        <taxon>Ixodidae</taxon>
        <taxon>Rhipicephalinae</taxon>
        <taxon>Rhipicephalus</taxon>
        <taxon>Boophilus</taxon>
    </lineage>
</organism>
<keyword evidence="3" id="KW-1185">Reference proteome</keyword>
<feature type="compositionally biased region" description="Polar residues" evidence="1">
    <location>
        <begin position="169"/>
        <end position="206"/>
    </location>
</feature>
<gene>
    <name evidence="2" type="ORF">HPB51_020394</name>
</gene>
<dbReference type="EMBL" id="JABSTU010000007">
    <property type="protein sequence ID" value="KAH8026410.1"/>
    <property type="molecule type" value="Genomic_DNA"/>
</dbReference>
<dbReference type="Proteomes" id="UP000821866">
    <property type="component" value="Unassembled WGS sequence"/>
</dbReference>
<feature type="compositionally biased region" description="Basic residues" evidence="1">
    <location>
        <begin position="440"/>
        <end position="451"/>
    </location>
</feature>
<evidence type="ECO:0008006" key="4">
    <source>
        <dbReference type="Google" id="ProtNLM"/>
    </source>
</evidence>
<protein>
    <recommendedName>
        <fullName evidence="4">Tick transposon</fullName>
    </recommendedName>
</protein>
<dbReference type="AlphaFoldDB" id="A0A9J6DWY1"/>
<accession>A0A9J6DWY1</accession>
<evidence type="ECO:0000313" key="2">
    <source>
        <dbReference type="EMBL" id="KAH8026410.1"/>
    </source>
</evidence>
<sequence>MRLDTILPVNGIKAQSMMHAVLLDTLPVELRHLAAESSSSPQPFDDLCAAVLACCGETYRPLPGSREFQVSSPPQRAIPDGPHTYLHTDLTTPATTTTLDPVTGTLNPAPDHDDEVEDACTSPDSNKSSLQASVEVRVQGTDKDPSQYDPRDWTQVLRVQANLRETRNASHGTNADPSVRETPSQSRETPQTATTPGLRSSSTQQRVLHTTAQKIKQLPPLPPDGFKVVFRSQGGLDLTTLQPRYLLTALMQAAALTDPSTLTLRIHPVNNTCTVSAVNEKDAPKLVRLQHITYDKHEYAMTAYIAPPDGSVRGVITNAYWKESPQELLADLISRNPHETILDARRMGLTRSILITFGQATVPRKIVYGGGLHLCTPYTPRVETCSNCHTIGHRTDVCIQPRTHRCPRCGQLHPKEAKTTCTPVCIICEGPHLSGTRECKHRHLPKVTRPKSPREPRSQEGVDHSLRGASTKRSEPHAGQRKGQSKSSDQPTWADKLKTPDGTRPPATNTPPAPDPRDQELRALRVEVSRFTTLLTQSPTPPSPPSQQLSPEQVTPPTAQSPNSPATHSSPPTPLKRNAAQTQSTIIRLT</sequence>
<feature type="compositionally biased region" description="Basic and acidic residues" evidence="1">
    <location>
        <begin position="452"/>
        <end position="478"/>
    </location>
</feature>